<dbReference type="GO" id="GO:0072659">
    <property type="term" value="P:protein localization to plasma membrane"/>
    <property type="evidence" value="ECO:0007669"/>
    <property type="project" value="TreeGrafter"/>
</dbReference>
<evidence type="ECO:0000313" key="6">
    <source>
        <dbReference type="EMBL" id="GIQ86399.1"/>
    </source>
</evidence>
<evidence type="ECO:0000256" key="3">
    <source>
        <dbReference type="ARBA" id="ARBA00022989"/>
    </source>
</evidence>
<evidence type="ECO:0000256" key="5">
    <source>
        <dbReference type="SAM" id="Phobius"/>
    </source>
</evidence>
<name>A0A9K3GJP8_9EUKA</name>
<keyword evidence="3 5" id="KW-1133">Transmembrane helix</keyword>
<feature type="non-terminal residue" evidence="6">
    <location>
        <position position="1"/>
    </location>
</feature>
<organism evidence="6 7">
    <name type="scientific">Kipferlia bialata</name>
    <dbReference type="NCBI Taxonomy" id="797122"/>
    <lineage>
        <taxon>Eukaryota</taxon>
        <taxon>Metamonada</taxon>
        <taxon>Carpediemonas-like organisms</taxon>
        <taxon>Kipferlia</taxon>
    </lineage>
</organism>
<dbReference type="Proteomes" id="UP000265618">
    <property type="component" value="Unassembled WGS sequence"/>
</dbReference>
<dbReference type="OrthoDB" id="15270at2759"/>
<evidence type="ECO:0000256" key="4">
    <source>
        <dbReference type="ARBA" id="ARBA00023136"/>
    </source>
</evidence>
<dbReference type="GO" id="GO:0032216">
    <property type="term" value="F:glucosaminyl-phosphatidylinositol O-acyltransferase activity"/>
    <property type="evidence" value="ECO:0007669"/>
    <property type="project" value="TreeGrafter"/>
</dbReference>
<evidence type="ECO:0000256" key="1">
    <source>
        <dbReference type="ARBA" id="ARBA00004141"/>
    </source>
</evidence>
<dbReference type="InterPro" id="IPR009447">
    <property type="entry name" value="PIGW/GWT1"/>
</dbReference>
<dbReference type="GO" id="GO:0016020">
    <property type="term" value="C:membrane"/>
    <property type="evidence" value="ECO:0007669"/>
    <property type="project" value="UniProtKB-SubCell"/>
</dbReference>
<feature type="transmembrane region" description="Helical" evidence="5">
    <location>
        <begin position="231"/>
        <end position="254"/>
    </location>
</feature>
<dbReference type="Pfam" id="PF06423">
    <property type="entry name" value="GWT1"/>
    <property type="match status" value="1"/>
</dbReference>
<keyword evidence="7" id="KW-1185">Reference proteome</keyword>
<dbReference type="PANTHER" id="PTHR20661">
    <property type="entry name" value="PHOSPHATIDYLINOSITOL-GLYCAN BIOSYNTHESIS CLASS W PROTEIN"/>
    <property type="match status" value="1"/>
</dbReference>
<sequence length="442" mass="48038">LTRMVCASGVRVPSLVYLCAHVLSMLLTSIPSLLICHICLLGLCVCAVYIPRTKGGDIGTNTNDCPSPPPTRRIYTSVSVARLGILVPTLTAILAVDFSLFPRVHAKTTLHPSLPSAMDLGTGYFVCARSLTSALTRHRALNSKVLVLVGVGVLRYLALSLISYHTPTHEYGTHWNFFLSMALYLGLYDVFGRHTITRLVAAGGLCLLGSVDRSHPLLLQPHLPPLLQHNWTGVSSALFGFFPFYTLGTYVLRPAVRLVQHPSRRAAVQCVCSAVACWVFSWVIGLGYGYHPRVWSVSMWGVVWGVSFLTLAETVGLEAWAARHTPTPHPLPPYLQAVDTHQSVLFMLSNLLVGGINWAMDCNALEGGVRQLAVIVGYLWVVVLGAEGLQWLARRKTHPQPVVKGQEDDDECLSYLSEGVAGRVGRVEVSQATEAIAAGVAE</sequence>
<reference evidence="6 7" key="1">
    <citation type="journal article" date="2018" name="PLoS ONE">
        <title>The draft genome of Kipferlia bialata reveals reductive genome evolution in fornicate parasites.</title>
        <authorList>
            <person name="Tanifuji G."/>
            <person name="Takabayashi S."/>
            <person name="Kume K."/>
            <person name="Takagi M."/>
            <person name="Nakayama T."/>
            <person name="Kamikawa R."/>
            <person name="Inagaki Y."/>
            <person name="Hashimoto T."/>
        </authorList>
    </citation>
    <scope>NUCLEOTIDE SEQUENCE [LARGE SCALE GENOMIC DNA]</scope>
    <source>
        <strain evidence="6">NY0173</strain>
    </source>
</reference>
<dbReference type="GO" id="GO:0006506">
    <property type="term" value="P:GPI anchor biosynthetic process"/>
    <property type="evidence" value="ECO:0007669"/>
    <property type="project" value="InterPro"/>
</dbReference>
<dbReference type="GO" id="GO:0005783">
    <property type="term" value="C:endoplasmic reticulum"/>
    <property type="evidence" value="ECO:0007669"/>
    <property type="project" value="TreeGrafter"/>
</dbReference>
<proteinExistence type="predicted"/>
<comment type="subcellular location">
    <subcellularLocation>
        <location evidence="1">Membrane</location>
        <topology evidence="1">Multi-pass membrane protein</topology>
    </subcellularLocation>
</comment>
<keyword evidence="4 5" id="KW-0472">Membrane</keyword>
<feature type="transmembrane region" description="Helical" evidence="5">
    <location>
        <begin position="171"/>
        <end position="188"/>
    </location>
</feature>
<dbReference type="PANTHER" id="PTHR20661:SF0">
    <property type="entry name" value="PHOSPHATIDYLINOSITOL-GLYCAN BIOSYNTHESIS CLASS W PROTEIN"/>
    <property type="match status" value="1"/>
</dbReference>
<feature type="transmembrane region" description="Helical" evidence="5">
    <location>
        <begin position="302"/>
        <end position="322"/>
    </location>
</feature>
<protein>
    <submittedName>
        <fullName evidence="6">Glucosaminyl-phosphotidylinositol O-acyltransferase</fullName>
    </submittedName>
</protein>
<gene>
    <name evidence="6" type="ORF">KIPB_008249</name>
</gene>
<keyword evidence="2 5" id="KW-0812">Transmembrane</keyword>
<feature type="transmembrane region" description="Helical" evidence="5">
    <location>
        <begin position="372"/>
        <end position="392"/>
    </location>
</feature>
<feature type="transmembrane region" description="Helical" evidence="5">
    <location>
        <begin position="145"/>
        <end position="165"/>
    </location>
</feature>
<accession>A0A9K3GJP8</accession>
<dbReference type="AlphaFoldDB" id="A0A9K3GJP8"/>
<dbReference type="EMBL" id="BDIP01002510">
    <property type="protein sequence ID" value="GIQ86399.1"/>
    <property type="molecule type" value="Genomic_DNA"/>
</dbReference>
<feature type="transmembrane region" description="Helical" evidence="5">
    <location>
        <begin position="343"/>
        <end position="360"/>
    </location>
</feature>
<evidence type="ECO:0000256" key="2">
    <source>
        <dbReference type="ARBA" id="ARBA00022692"/>
    </source>
</evidence>
<feature type="transmembrane region" description="Helical" evidence="5">
    <location>
        <begin position="266"/>
        <end position="290"/>
    </location>
</feature>
<comment type="caution">
    <text evidence="6">The sequence shown here is derived from an EMBL/GenBank/DDBJ whole genome shotgun (WGS) entry which is preliminary data.</text>
</comment>
<evidence type="ECO:0000313" key="7">
    <source>
        <dbReference type="Proteomes" id="UP000265618"/>
    </source>
</evidence>